<accession>A0ABV7YCN6</accession>
<dbReference type="Proteomes" id="UP001595699">
    <property type="component" value="Unassembled WGS sequence"/>
</dbReference>
<dbReference type="PANTHER" id="PTHR11808:SF15">
    <property type="entry name" value="CYSTATHIONINE GAMMA-LYASE"/>
    <property type="match status" value="1"/>
</dbReference>
<gene>
    <name evidence="5" type="ORF">ACFOUW_11165</name>
</gene>
<sequence>MSEAKLSPATLVVKAGRPEPGVDAPPNPPIVLASAYGAGGMEYGRYENPTWAAFETALGTLEGGRALVFSSGSSAVATVLDLLEPGATVVAPRHAYHGTLHQLADLQRTGRVKETRLVDIADTTAVNAALTGAHLLWAESPTNPALEVADLPALCRAAKAEGVTTVVDNTFATPVLQRPFEFGADVIVHSGSKYLAGHSDVIIGAVVVQDDERYDQLLARRKSIGAIAGPFETYLTLRGMRTLGIRIERASANAMTLATRLNEHPAIERVRYPGLPSDPGHGRAKAQMSGAYGGIIAAEVRGGAEAAERLVKSTQVWMYATSLGGIESTMERRRRWAGESATIPEGLVRLNVGIEDVDDLWQDLDQALRA</sequence>
<comment type="similarity">
    <text evidence="2 4">Belongs to the trans-sulfuration enzymes family.</text>
</comment>
<evidence type="ECO:0000256" key="4">
    <source>
        <dbReference type="RuleBase" id="RU362118"/>
    </source>
</evidence>
<comment type="cofactor">
    <cofactor evidence="1 4">
        <name>pyridoxal 5'-phosphate</name>
        <dbReference type="ChEBI" id="CHEBI:597326"/>
    </cofactor>
</comment>
<keyword evidence="3 4" id="KW-0663">Pyridoxal phosphate</keyword>
<dbReference type="InterPro" id="IPR015421">
    <property type="entry name" value="PyrdxlP-dep_Trfase_major"/>
</dbReference>
<dbReference type="Gene3D" id="3.40.640.10">
    <property type="entry name" value="Type I PLP-dependent aspartate aminotransferase-like (Major domain)"/>
    <property type="match status" value="1"/>
</dbReference>
<evidence type="ECO:0000256" key="3">
    <source>
        <dbReference type="ARBA" id="ARBA00022898"/>
    </source>
</evidence>
<protein>
    <submittedName>
        <fullName evidence="5">Trans-sulfuration enzyme family protein</fullName>
    </submittedName>
</protein>
<dbReference type="InterPro" id="IPR015424">
    <property type="entry name" value="PyrdxlP-dep_Trfase"/>
</dbReference>
<evidence type="ECO:0000256" key="2">
    <source>
        <dbReference type="ARBA" id="ARBA00009077"/>
    </source>
</evidence>
<dbReference type="InterPro" id="IPR000277">
    <property type="entry name" value="Cys/Met-Metab_PyrdxlP-dep_enz"/>
</dbReference>
<dbReference type="InterPro" id="IPR015422">
    <property type="entry name" value="PyrdxlP-dep_Trfase_small"/>
</dbReference>
<evidence type="ECO:0000256" key="1">
    <source>
        <dbReference type="ARBA" id="ARBA00001933"/>
    </source>
</evidence>
<comment type="caution">
    <text evidence="5">The sequence shown here is derived from an EMBL/GenBank/DDBJ whole genome shotgun (WGS) entry which is preliminary data.</text>
</comment>
<dbReference type="PIRSF" id="PIRSF001434">
    <property type="entry name" value="CGS"/>
    <property type="match status" value="1"/>
</dbReference>
<keyword evidence="6" id="KW-1185">Reference proteome</keyword>
<evidence type="ECO:0000313" key="6">
    <source>
        <dbReference type="Proteomes" id="UP001595699"/>
    </source>
</evidence>
<dbReference type="RefSeq" id="WP_205118464.1">
    <property type="nucleotide sequence ID" value="NZ_JAFBCM010000001.1"/>
</dbReference>
<dbReference type="PANTHER" id="PTHR11808">
    <property type="entry name" value="TRANS-SULFURATION ENZYME FAMILY MEMBER"/>
    <property type="match status" value="1"/>
</dbReference>
<dbReference type="SUPFAM" id="SSF53383">
    <property type="entry name" value="PLP-dependent transferases"/>
    <property type="match status" value="1"/>
</dbReference>
<proteinExistence type="inferred from homology"/>
<organism evidence="5 6">
    <name type="scientific">Tenggerimyces flavus</name>
    <dbReference type="NCBI Taxonomy" id="1708749"/>
    <lineage>
        <taxon>Bacteria</taxon>
        <taxon>Bacillati</taxon>
        <taxon>Actinomycetota</taxon>
        <taxon>Actinomycetes</taxon>
        <taxon>Propionibacteriales</taxon>
        <taxon>Nocardioidaceae</taxon>
        <taxon>Tenggerimyces</taxon>
    </lineage>
</organism>
<dbReference type="Pfam" id="PF01053">
    <property type="entry name" value="Cys_Met_Meta_PP"/>
    <property type="match status" value="1"/>
</dbReference>
<name>A0ABV7YCN6_9ACTN</name>
<dbReference type="Gene3D" id="3.90.1150.10">
    <property type="entry name" value="Aspartate Aminotransferase, domain 1"/>
    <property type="match status" value="1"/>
</dbReference>
<dbReference type="CDD" id="cd00614">
    <property type="entry name" value="CGS_like"/>
    <property type="match status" value="1"/>
</dbReference>
<evidence type="ECO:0000313" key="5">
    <source>
        <dbReference type="EMBL" id="MFC3761400.1"/>
    </source>
</evidence>
<dbReference type="EMBL" id="JBHRZH010000008">
    <property type="protein sequence ID" value="MFC3761400.1"/>
    <property type="molecule type" value="Genomic_DNA"/>
</dbReference>
<reference evidence="6" key="1">
    <citation type="journal article" date="2019" name="Int. J. Syst. Evol. Microbiol.">
        <title>The Global Catalogue of Microorganisms (GCM) 10K type strain sequencing project: providing services to taxonomists for standard genome sequencing and annotation.</title>
        <authorList>
            <consortium name="The Broad Institute Genomics Platform"/>
            <consortium name="The Broad Institute Genome Sequencing Center for Infectious Disease"/>
            <person name="Wu L."/>
            <person name="Ma J."/>
        </authorList>
    </citation>
    <scope>NUCLEOTIDE SEQUENCE [LARGE SCALE GENOMIC DNA]</scope>
    <source>
        <strain evidence="6">CGMCC 4.7241</strain>
    </source>
</reference>